<comment type="caution">
    <text evidence="2">The sequence shown here is derived from an EMBL/GenBank/DDBJ whole genome shotgun (WGS) entry which is preliminary data.</text>
</comment>
<organism evidence="2 3">
    <name type="scientific">Prymnesium parvum</name>
    <name type="common">Toxic golden alga</name>
    <dbReference type="NCBI Taxonomy" id="97485"/>
    <lineage>
        <taxon>Eukaryota</taxon>
        <taxon>Haptista</taxon>
        <taxon>Haptophyta</taxon>
        <taxon>Prymnesiophyceae</taxon>
        <taxon>Prymnesiales</taxon>
        <taxon>Prymnesiaceae</taxon>
        <taxon>Prymnesium</taxon>
    </lineage>
</organism>
<feature type="compositionally biased region" description="Basic and acidic residues" evidence="1">
    <location>
        <begin position="45"/>
        <end position="69"/>
    </location>
</feature>
<accession>A0AB34J0Q7</accession>
<reference evidence="2 3" key="1">
    <citation type="journal article" date="2024" name="Science">
        <title>Giant polyketide synthase enzymes in the biosynthesis of giant marine polyether toxins.</title>
        <authorList>
            <person name="Fallon T.R."/>
            <person name="Shende V.V."/>
            <person name="Wierzbicki I.H."/>
            <person name="Pendleton A.L."/>
            <person name="Watervoot N.F."/>
            <person name="Auber R.P."/>
            <person name="Gonzalez D.J."/>
            <person name="Wisecaver J.H."/>
            <person name="Moore B.S."/>
        </authorList>
    </citation>
    <scope>NUCLEOTIDE SEQUENCE [LARGE SCALE GENOMIC DNA]</scope>
    <source>
        <strain evidence="2 3">12B1</strain>
    </source>
</reference>
<proteinExistence type="predicted"/>
<sequence>MASHSSLDDEEEYLSHGHPALYTSAAFGTDLGEESHDWFAGSEESVLHEDDGSDAEDARPADRRRKESTADVYGAVLPAELASSLVPAGDGGLVWHAAIVAEDFRSKSLCRADGTIKPRRPLPHARASDFFSSLSRTSDGRWCFTGVLNGWPALTNLELLSLSVKAVRLGRPYIKRLWAAGAPEKPAFPEGKKVQTIRVTLRAPAWSAAGYAAGVPGFVFWYEPFASRLAYGTRLLRALDEAAEAPRMAARAHVLAHRYAKEHESAKDKLVYHCAVLLEWEAREGVSLVELAWWGGLGGYGGKSNWYADKDAKRTALFSAMPGELKAPWRSNLSEIRFLDLKARSFAEFKAYLAEYTGAKKRFLDPTIACSADVRLTHRSQRHIFEYLLNYVRNDTHYSEATRNCQTFAADFFALLSGRHNVEPFSAVNRLMYKRHLDWFLCDPPPSAAKAAEH</sequence>
<gene>
    <name evidence="2" type="ORF">AB1Y20_006458</name>
</gene>
<dbReference type="Proteomes" id="UP001515480">
    <property type="component" value="Unassembled WGS sequence"/>
</dbReference>
<protein>
    <submittedName>
        <fullName evidence="2">Uncharacterized protein</fullName>
    </submittedName>
</protein>
<keyword evidence="3" id="KW-1185">Reference proteome</keyword>
<name>A0AB34J0Q7_PRYPA</name>
<evidence type="ECO:0000256" key="1">
    <source>
        <dbReference type="SAM" id="MobiDB-lite"/>
    </source>
</evidence>
<dbReference type="EMBL" id="JBGBPQ010000015">
    <property type="protein sequence ID" value="KAL1510126.1"/>
    <property type="molecule type" value="Genomic_DNA"/>
</dbReference>
<feature type="region of interest" description="Disordered" evidence="1">
    <location>
        <begin position="38"/>
        <end position="69"/>
    </location>
</feature>
<evidence type="ECO:0000313" key="2">
    <source>
        <dbReference type="EMBL" id="KAL1510126.1"/>
    </source>
</evidence>
<dbReference type="AlphaFoldDB" id="A0AB34J0Q7"/>
<evidence type="ECO:0000313" key="3">
    <source>
        <dbReference type="Proteomes" id="UP001515480"/>
    </source>
</evidence>